<dbReference type="OrthoDB" id="426718at2759"/>
<dbReference type="PANTHER" id="PTHR37490">
    <property type="entry name" value="EXPRESSED PROTEIN"/>
    <property type="match status" value="1"/>
</dbReference>
<dbReference type="Pfam" id="PF11913">
    <property type="entry name" value="DUF3431"/>
    <property type="match status" value="1"/>
</dbReference>
<gene>
    <name evidence="3" type="ORF">BKCO1_1900023</name>
</gene>
<keyword evidence="4" id="KW-1185">Reference proteome</keyword>
<reference evidence="3 4" key="1">
    <citation type="submission" date="2016-10" db="EMBL/GenBank/DDBJ databases">
        <title>Proteomics and genomics reveal pathogen-plant mechanisms compatible with a hemibiotrophic lifestyle of Diplodia corticola.</title>
        <authorList>
            <person name="Fernandes I."/>
            <person name="De Jonge R."/>
            <person name="Van De Peer Y."/>
            <person name="Devreese B."/>
            <person name="Alves A."/>
            <person name="Esteves A.C."/>
        </authorList>
    </citation>
    <scope>NUCLEOTIDE SEQUENCE [LARGE SCALE GENOMIC DNA]</scope>
    <source>
        <strain evidence="3 4">CBS 112549</strain>
    </source>
</reference>
<feature type="compositionally biased region" description="Low complexity" evidence="1">
    <location>
        <begin position="89"/>
        <end position="105"/>
    </location>
</feature>
<evidence type="ECO:0000313" key="4">
    <source>
        <dbReference type="Proteomes" id="UP000183809"/>
    </source>
</evidence>
<dbReference type="GeneID" id="31012286"/>
<keyword evidence="2" id="KW-0472">Membrane</keyword>
<dbReference type="RefSeq" id="XP_020131249.1">
    <property type="nucleotide sequence ID" value="XM_020272027.1"/>
</dbReference>
<keyword evidence="2" id="KW-0812">Transmembrane</keyword>
<evidence type="ECO:0000313" key="3">
    <source>
        <dbReference type="EMBL" id="OJD34989.1"/>
    </source>
</evidence>
<protein>
    <submittedName>
        <fullName evidence="3">Uncharacterized protein</fullName>
    </submittedName>
</protein>
<dbReference type="STRING" id="236234.A0A1J9S5V0"/>
<comment type="caution">
    <text evidence="3">The sequence shown here is derived from an EMBL/GenBank/DDBJ whole genome shotgun (WGS) entry which is preliminary data.</text>
</comment>
<organism evidence="3 4">
    <name type="scientific">Diplodia corticola</name>
    <dbReference type="NCBI Taxonomy" id="236234"/>
    <lineage>
        <taxon>Eukaryota</taxon>
        <taxon>Fungi</taxon>
        <taxon>Dikarya</taxon>
        <taxon>Ascomycota</taxon>
        <taxon>Pezizomycotina</taxon>
        <taxon>Dothideomycetes</taxon>
        <taxon>Dothideomycetes incertae sedis</taxon>
        <taxon>Botryosphaeriales</taxon>
        <taxon>Botryosphaeriaceae</taxon>
        <taxon>Diplodia</taxon>
    </lineage>
</organism>
<dbReference type="AlphaFoldDB" id="A0A1J9S5V0"/>
<keyword evidence="2" id="KW-1133">Transmembrane helix</keyword>
<dbReference type="InterPro" id="IPR021838">
    <property type="entry name" value="DUF3431"/>
</dbReference>
<feature type="region of interest" description="Disordered" evidence="1">
    <location>
        <begin position="89"/>
        <end position="152"/>
    </location>
</feature>
<name>A0A1J9S5V0_9PEZI</name>
<evidence type="ECO:0000256" key="1">
    <source>
        <dbReference type="SAM" id="MobiDB-lite"/>
    </source>
</evidence>
<dbReference type="EMBL" id="MNUE01000019">
    <property type="protein sequence ID" value="OJD34989.1"/>
    <property type="molecule type" value="Genomic_DNA"/>
</dbReference>
<feature type="transmembrane region" description="Helical" evidence="2">
    <location>
        <begin position="6"/>
        <end position="24"/>
    </location>
</feature>
<dbReference type="Proteomes" id="UP000183809">
    <property type="component" value="Unassembled WGS sequence"/>
</dbReference>
<evidence type="ECO:0000256" key="2">
    <source>
        <dbReference type="SAM" id="Phobius"/>
    </source>
</evidence>
<sequence>MKTPVRAGTLASTVLVLLAIFTILHHSRYLEGRWAYVDGLKNGIAGGMKGHLGTGETTSVDAKFIGFGTPTPLSTPHPPIPVVVAETPTWTSESTETSALTTEATPEPERAKSSGEVVSGDGSKLVGETNEPQPSLPQDGNEDVEEEPSTSGFFEGFPDKIVVMGKVGEEDTTWVTEYLPDWQNAVYTVDDLNATLHTPMNKGKEAMVYLTYIIENYGNYPSTVAFIHSHKDRFWHSAGMPARSNMVALRALNIDYVQQTGFANLRCTLGPGCPAEVQPYRQDTPANRLYEKNMTTVWELFFGTPCPEVIAAPCCAQFAVSRSQIMARPLEDYVLYRQWLMETELDDDNSGRVFEYLWHILFGQEPVHCPEYGVCWANVYGGLSMADLHHLVYAGD</sequence>
<proteinExistence type="predicted"/>
<dbReference type="PANTHER" id="PTHR37490:SF2">
    <property type="match status" value="1"/>
</dbReference>
<accession>A0A1J9S5V0</accession>